<feature type="compositionally biased region" description="Basic and acidic residues" evidence="1">
    <location>
        <begin position="117"/>
        <end position="127"/>
    </location>
</feature>
<dbReference type="AlphaFoldDB" id="A0AAV4QSC4"/>
<dbReference type="EMBL" id="BPLQ01004991">
    <property type="protein sequence ID" value="GIY12145.1"/>
    <property type="molecule type" value="Genomic_DNA"/>
</dbReference>
<organism evidence="2 3">
    <name type="scientific">Caerostris darwini</name>
    <dbReference type="NCBI Taxonomy" id="1538125"/>
    <lineage>
        <taxon>Eukaryota</taxon>
        <taxon>Metazoa</taxon>
        <taxon>Ecdysozoa</taxon>
        <taxon>Arthropoda</taxon>
        <taxon>Chelicerata</taxon>
        <taxon>Arachnida</taxon>
        <taxon>Araneae</taxon>
        <taxon>Araneomorphae</taxon>
        <taxon>Entelegynae</taxon>
        <taxon>Araneoidea</taxon>
        <taxon>Araneidae</taxon>
        <taxon>Caerostris</taxon>
    </lineage>
</organism>
<protein>
    <submittedName>
        <fullName evidence="2">Uncharacterized protein</fullName>
    </submittedName>
</protein>
<evidence type="ECO:0000313" key="2">
    <source>
        <dbReference type="EMBL" id="GIY12145.1"/>
    </source>
</evidence>
<feature type="region of interest" description="Disordered" evidence="1">
    <location>
        <begin position="117"/>
        <end position="149"/>
    </location>
</feature>
<reference evidence="2 3" key="1">
    <citation type="submission" date="2021-06" db="EMBL/GenBank/DDBJ databases">
        <title>Caerostris darwini draft genome.</title>
        <authorList>
            <person name="Kono N."/>
            <person name="Arakawa K."/>
        </authorList>
    </citation>
    <scope>NUCLEOTIDE SEQUENCE [LARGE SCALE GENOMIC DNA]</scope>
</reference>
<sequence>MCKESFLPTDVTDVPQLQKGKRRRLVFQEVDNCCQSAHSKKVRKMNALKGRGIDLGKKHIVASLHNSHVLRVLLAELLTQMLPDFEKRKVDAGLSRSRYLLSENSLRKSEVDECFEKEGIDSGKQERSQGTMESFTSKTRNISPFESPV</sequence>
<accession>A0AAV4QSC4</accession>
<name>A0AAV4QSC4_9ARAC</name>
<dbReference type="Proteomes" id="UP001054837">
    <property type="component" value="Unassembled WGS sequence"/>
</dbReference>
<keyword evidence="3" id="KW-1185">Reference proteome</keyword>
<gene>
    <name evidence="2" type="ORF">CDAR_174721</name>
</gene>
<evidence type="ECO:0000313" key="3">
    <source>
        <dbReference type="Proteomes" id="UP001054837"/>
    </source>
</evidence>
<comment type="caution">
    <text evidence="2">The sequence shown here is derived from an EMBL/GenBank/DDBJ whole genome shotgun (WGS) entry which is preliminary data.</text>
</comment>
<proteinExistence type="predicted"/>
<feature type="compositionally biased region" description="Polar residues" evidence="1">
    <location>
        <begin position="128"/>
        <end position="149"/>
    </location>
</feature>
<evidence type="ECO:0000256" key="1">
    <source>
        <dbReference type="SAM" id="MobiDB-lite"/>
    </source>
</evidence>